<dbReference type="Proteomes" id="UP000018817">
    <property type="component" value="Unassembled WGS sequence"/>
</dbReference>
<dbReference type="VEuPathDB" id="FungiDB:PPTG_08686"/>
<dbReference type="PANTHER" id="PTHR33324:SF2">
    <property type="entry name" value="MYB_SANT-LIKE DNA-BINDING DOMAIN-CONTAINING PROTEIN"/>
    <property type="match status" value="1"/>
</dbReference>
<dbReference type="RefSeq" id="XP_008901056.1">
    <property type="nucleotide sequence ID" value="XM_008902808.1"/>
</dbReference>
<accession>W2QM62</accession>
<dbReference type="EMBL" id="KI669574">
    <property type="protein sequence ID" value="ETN14031.1"/>
    <property type="molecule type" value="Genomic_DNA"/>
</dbReference>
<evidence type="ECO:0000313" key="1">
    <source>
        <dbReference type="EMBL" id="ETN14031.1"/>
    </source>
</evidence>
<dbReference type="STRING" id="761204.W2QM62"/>
<evidence type="ECO:0008006" key="3">
    <source>
        <dbReference type="Google" id="ProtNLM"/>
    </source>
</evidence>
<protein>
    <recommendedName>
        <fullName evidence="3">Myb/SANT-like domain-containing protein</fullName>
    </recommendedName>
</protein>
<name>W2QM62_PHYN3</name>
<organism evidence="1 2">
    <name type="scientific">Phytophthora nicotianae (strain INRA-310)</name>
    <name type="common">Phytophthora parasitica</name>
    <dbReference type="NCBI Taxonomy" id="761204"/>
    <lineage>
        <taxon>Eukaryota</taxon>
        <taxon>Sar</taxon>
        <taxon>Stramenopiles</taxon>
        <taxon>Oomycota</taxon>
        <taxon>Peronosporomycetes</taxon>
        <taxon>Peronosporales</taxon>
        <taxon>Peronosporaceae</taxon>
        <taxon>Phytophthora</taxon>
    </lineage>
</organism>
<evidence type="ECO:0000313" key="2">
    <source>
        <dbReference type="Proteomes" id="UP000018817"/>
    </source>
</evidence>
<reference evidence="2" key="1">
    <citation type="submission" date="2011-12" db="EMBL/GenBank/DDBJ databases">
        <authorList>
            <consortium name="The Broad Institute Genome Sequencing Platform"/>
            <person name="Russ C."/>
            <person name="Tyler B."/>
            <person name="Panabieres F."/>
            <person name="Shan W."/>
            <person name="Tripathy S."/>
            <person name="Grunwald N."/>
            <person name="Machado M."/>
            <person name="Young S.K."/>
            <person name="Zeng Q."/>
            <person name="Gargeya S."/>
            <person name="Fitzgerald M."/>
            <person name="Haas B."/>
            <person name="Abouelleil A."/>
            <person name="Alvarado L."/>
            <person name="Arachchi H.M."/>
            <person name="Berlin A."/>
            <person name="Chapman S.B."/>
            <person name="Gearin G."/>
            <person name="Goldberg J."/>
            <person name="Griggs A."/>
            <person name="Gujja S."/>
            <person name="Hansen M."/>
            <person name="Heiman D."/>
            <person name="Howarth C."/>
            <person name="Larimer J."/>
            <person name="Lui A."/>
            <person name="MacDonald P.J.P."/>
            <person name="McCowen C."/>
            <person name="Montmayeur A."/>
            <person name="Murphy C."/>
            <person name="Neiman D."/>
            <person name="Pearson M."/>
            <person name="Priest M."/>
            <person name="Roberts A."/>
            <person name="Saif S."/>
            <person name="Shea T."/>
            <person name="Sisk P."/>
            <person name="Stolte C."/>
            <person name="Sykes S."/>
            <person name="Wortman J."/>
            <person name="Nusbaum C."/>
            <person name="Birren B."/>
        </authorList>
    </citation>
    <scope>NUCLEOTIDE SEQUENCE [LARGE SCALE GENOMIC DNA]</scope>
    <source>
        <strain evidence="2">INRA-310</strain>
    </source>
</reference>
<dbReference type="AlphaFoldDB" id="W2QM62"/>
<dbReference type="PANTHER" id="PTHR33324">
    <property type="entry name" value="EXPRESSED PROTEIN"/>
    <property type="match status" value="1"/>
</dbReference>
<sequence length="114" mass="12690">MATTKNSGKKSNVYWDKESVDEGKSSLDVLMAGTTVKTHYNRWRGADRTSGNTKESLVKEITAALETANISHRTPGQVRGKVSKLEAKYRAAQDFLLRQELILPTKLGDCRVVH</sequence>
<dbReference type="GeneID" id="20178464"/>
<proteinExistence type="predicted"/>
<reference evidence="1 2" key="2">
    <citation type="submission" date="2013-11" db="EMBL/GenBank/DDBJ databases">
        <title>The Genome Sequence of Phytophthora parasitica INRA-310.</title>
        <authorList>
            <consortium name="The Broad Institute Genomics Platform"/>
            <person name="Russ C."/>
            <person name="Tyler B."/>
            <person name="Panabieres F."/>
            <person name="Shan W."/>
            <person name="Tripathy S."/>
            <person name="Grunwald N."/>
            <person name="Machado M."/>
            <person name="Johnson C.S."/>
            <person name="Arredondo F."/>
            <person name="Hong C."/>
            <person name="Coffey M."/>
            <person name="Young S.K."/>
            <person name="Zeng Q."/>
            <person name="Gargeya S."/>
            <person name="Fitzgerald M."/>
            <person name="Abouelleil A."/>
            <person name="Alvarado L."/>
            <person name="Chapman S.B."/>
            <person name="Gainer-Dewar J."/>
            <person name="Goldberg J."/>
            <person name="Griggs A."/>
            <person name="Gujja S."/>
            <person name="Hansen M."/>
            <person name="Howarth C."/>
            <person name="Imamovic A."/>
            <person name="Ireland A."/>
            <person name="Larimer J."/>
            <person name="McCowan C."/>
            <person name="Murphy C."/>
            <person name="Pearson M."/>
            <person name="Poon T.W."/>
            <person name="Priest M."/>
            <person name="Roberts A."/>
            <person name="Saif S."/>
            <person name="Shea T."/>
            <person name="Sykes S."/>
            <person name="Wortman J."/>
            <person name="Nusbaum C."/>
            <person name="Birren B."/>
        </authorList>
    </citation>
    <scope>NUCLEOTIDE SEQUENCE [LARGE SCALE GENOMIC DNA]</scope>
    <source>
        <strain evidence="1 2">INRA-310</strain>
    </source>
</reference>
<gene>
    <name evidence="1" type="ORF">PPTG_08686</name>
</gene>